<dbReference type="PANTHER" id="PTHR23542:SF1">
    <property type="entry name" value="MAJOR FACILITATOR SUPERFAMILY (MFS) PROFILE DOMAIN-CONTAINING PROTEIN"/>
    <property type="match status" value="1"/>
</dbReference>
<sequence length="400" mass="40355">MLTVLRRDGVRYLLLTSFVGRLPTSMSALALVRLVVDDGGSYATASVLSSAYILAGMVGQPLLARTVDRSGQRRLVLIASSVVATAAFTATAFLVDHAAAAVAAVTVAGLATPPIESTLRSLWTAIFSDGAQLRSAYAVDAAVQEVGFIVGPLATAVGIALLGADGNVVLMAAIGLVGGLLFAAHPRLRSRGMPRPPGERHGSPLGSPAFRRILVVIVGSAVPVGSLAVLATAYAGSHDQPGLGPWAVALNATGALTGAVQLARHPLHATPAQALRPLALTLAVLYLPLAAWGLPPGAWLAAAFVSGLALPPLLTQVFAQTPIAVHGHHANEANAWVVSAFAIGAAAGTLVSGFAVQWRDTWGITLALGVGASIAAACAMAAGPRALSRGPEPTPSGSPS</sequence>
<evidence type="ECO:0000313" key="2">
    <source>
        <dbReference type="EMBL" id="GAA1977143.1"/>
    </source>
</evidence>
<dbReference type="Proteomes" id="UP001500571">
    <property type="component" value="Unassembled WGS sequence"/>
</dbReference>
<feature type="transmembrane region" description="Helical" evidence="1">
    <location>
        <begin position="298"/>
        <end position="314"/>
    </location>
</feature>
<keyword evidence="1" id="KW-0812">Transmembrane</keyword>
<feature type="transmembrane region" description="Helical" evidence="1">
    <location>
        <begin position="101"/>
        <end position="123"/>
    </location>
</feature>
<feature type="transmembrane region" description="Helical" evidence="1">
    <location>
        <begin position="168"/>
        <end position="188"/>
    </location>
</feature>
<dbReference type="Gene3D" id="1.20.1250.20">
    <property type="entry name" value="MFS general substrate transporter like domains"/>
    <property type="match status" value="1"/>
</dbReference>
<proteinExistence type="predicted"/>
<dbReference type="InterPro" id="IPR036259">
    <property type="entry name" value="MFS_trans_sf"/>
</dbReference>
<feature type="transmembrane region" description="Helical" evidence="1">
    <location>
        <begin position="209"/>
        <end position="231"/>
    </location>
</feature>
<feature type="transmembrane region" description="Helical" evidence="1">
    <location>
        <begin position="362"/>
        <end position="382"/>
    </location>
</feature>
<feature type="transmembrane region" description="Helical" evidence="1">
    <location>
        <begin position="335"/>
        <end position="356"/>
    </location>
</feature>
<protein>
    <submittedName>
        <fullName evidence="2">MFS transporter</fullName>
    </submittedName>
</protein>
<evidence type="ECO:0000313" key="3">
    <source>
        <dbReference type="Proteomes" id="UP001500571"/>
    </source>
</evidence>
<keyword evidence="1" id="KW-1133">Transmembrane helix</keyword>
<comment type="caution">
    <text evidence="2">The sequence shown here is derived from an EMBL/GenBank/DDBJ whole genome shotgun (WGS) entry which is preliminary data.</text>
</comment>
<feature type="transmembrane region" description="Helical" evidence="1">
    <location>
        <begin position="135"/>
        <end position="162"/>
    </location>
</feature>
<keyword evidence="1" id="KW-0472">Membrane</keyword>
<organism evidence="2 3">
    <name type="scientific">Nocardioides panacihumi</name>
    <dbReference type="NCBI Taxonomy" id="400774"/>
    <lineage>
        <taxon>Bacteria</taxon>
        <taxon>Bacillati</taxon>
        <taxon>Actinomycetota</taxon>
        <taxon>Actinomycetes</taxon>
        <taxon>Propionibacteriales</taxon>
        <taxon>Nocardioidaceae</taxon>
        <taxon>Nocardioides</taxon>
    </lineage>
</organism>
<dbReference type="InterPro" id="IPR011701">
    <property type="entry name" value="MFS"/>
</dbReference>
<dbReference type="Pfam" id="PF07690">
    <property type="entry name" value="MFS_1"/>
    <property type="match status" value="1"/>
</dbReference>
<dbReference type="RefSeq" id="WP_344048515.1">
    <property type="nucleotide sequence ID" value="NZ_BAAAPB010000008.1"/>
</dbReference>
<reference evidence="2 3" key="1">
    <citation type="journal article" date="2019" name="Int. J. Syst. Evol. Microbiol.">
        <title>The Global Catalogue of Microorganisms (GCM) 10K type strain sequencing project: providing services to taxonomists for standard genome sequencing and annotation.</title>
        <authorList>
            <consortium name="The Broad Institute Genomics Platform"/>
            <consortium name="The Broad Institute Genome Sequencing Center for Infectious Disease"/>
            <person name="Wu L."/>
            <person name="Ma J."/>
        </authorList>
    </citation>
    <scope>NUCLEOTIDE SEQUENCE [LARGE SCALE GENOMIC DNA]</scope>
    <source>
        <strain evidence="2 3">JCM 15309</strain>
    </source>
</reference>
<feature type="transmembrane region" description="Helical" evidence="1">
    <location>
        <begin position="12"/>
        <end position="36"/>
    </location>
</feature>
<evidence type="ECO:0000256" key="1">
    <source>
        <dbReference type="SAM" id="Phobius"/>
    </source>
</evidence>
<dbReference type="EMBL" id="BAAAPB010000008">
    <property type="protein sequence ID" value="GAA1977143.1"/>
    <property type="molecule type" value="Genomic_DNA"/>
</dbReference>
<dbReference type="SUPFAM" id="SSF103473">
    <property type="entry name" value="MFS general substrate transporter"/>
    <property type="match status" value="1"/>
</dbReference>
<feature type="transmembrane region" description="Helical" evidence="1">
    <location>
        <begin position="42"/>
        <end position="63"/>
    </location>
</feature>
<feature type="transmembrane region" description="Helical" evidence="1">
    <location>
        <begin position="274"/>
        <end position="292"/>
    </location>
</feature>
<feature type="transmembrane region" description="Helical" evidence="1">
    <location>
        <begin position="75"/>
        <end position="95"/>
    </location>
</feature>
<gene>
    <name evidence="2" type="ORF">GCM10009798_42950</name>
</gene>
<dbReference type="PANTHER" id="PTHR23542">
    <property type="match status" value="1"/>
</dbReference>
<name>A0ABN2RYC1_9ACTN</name>
<accession>A0ABN2RYC1</accession>
<keyword evidence="3" id="KW-1185">Reference proteome</keyword>